<proteinExistence type="predicted"/>
<dbReference type="Pfam" id="PF12705">
    <property type="entry name" value="PDDEXK_1"/>
    <property type="match status" value="1"/>
</dbReference>
<gene>
    <name evidence="2" type="ORF">METZ01_LOCUS517859</name>
</gene>
<reference evidence="2" key="1">
    <citation type="submission" date="2018-05" db="EMBL/GenBank/DDBJ databases">
        <authorList>
            <person name="Lanie J.A."/>
            <person name="Ng W.-L."/>
            <person name="Kazmierczak K.M."/>
            <person name="Andrzejewski T.M."/>
            <person name="Davidsen T.M."/>
            <person name="Wayne K.J."/>
            <person name="Tettelin H."/>
            <person name="Glass J.I."/>
            <person name="Rusch D."/>
            <person name="Podicherti R."/>
            <person name="Tsui H.-C.T."/>
            <person name="Winkler M.E."/>
        </authorList>
    </citation>
    <scope>NUCLEOTIDE SEQUENCE</scope>
</reference>
<name>A0A383F9A8_9ZZZZ</name>
<dbReference type="InterPro" id="IPR038726">
    <property type="entry name" value="PDDEXK_AddAB-type"/>
</dbReference>
<protein>
    <recommendedName>
        <fullName evidence="1">PD-(D/E)XK endonuclease-like domain-containing protein</fullName>
    </recommendedName>
</protein>
<dbReference type="AlphaFoldDB" id="A0A383F9A8"/>
<evidence type="ECO:0000313" key="2">
    <source>
        <dbReference type="EMBL" id="SVE65005.1"/>
    </source>
</evidence>
<evidence type="ECO:0000259" key="1">
    <source>
        <dbReference type="Pfam" id="PF12705"/>
    </source>
</evidence>
<organism evidence="2">
    <name type="scientific">marine metagenome</name>
    <dbReference type="NCBI Taxonomy" id="408172"/>
    <lineage>
        <taxon>unclassified sequences</taxon>
        <taxon>metagenomes</taxon>
        <taxon>ecological metagenomes</taxon>
    </lineage>
</organism>
<accession>A0A383F9A8</accession>
<dbReference type="EMBL" id="UINC01232159">
    <property type="protein sequence ID" value="SVE65005.1"/>
    <property type="molecule type" value="Genomic_DNA"/>
</dbReference>
<feature type="domain" description="PD-(D/E)XK endonuclease-like" evidence="1">
    <location>
        <begin position="29"/>
        <end position="185"/>
    </location>
</feature>
<feature type="non-terminal residue" evidence="2">
    <location>
        <position position="1"/>
    </location>
</feature>
<sequence>HLRAALETVLEPHLDNLPSNEDVYLNKHRLSQVHGCEAKFLAEEAEEFEWRVPIARGSVVHKAIELAVHWRREFEPPTLVDEALARLEAEDRGLGHWLQGVSEAERAELRSLAVDSFTKFLECWPPLQPAWRPVTESRLRAELCDGRVILDGKVDLSLGAAHGRTAGKVIVDFKTGTSLPVHREDLRFYAVIETLRIGVPPRMLSSYYLDRGHPISETVSLETLEAT</sequence>
<feature type="non-terminal residue" evidence="2">
    <location>
        <position position="227"/>
    </location>
</feature>